<dbReference type="RefSeq" id="WP_206253345.1">
    <property type="nucleotide sequence ID" value="NZ_CP071060.1"/>
</dbReference>
<dbReference type="InterPro" id="IPR010131">
    <property type="entry name" value="MdtP/NodT-like"/>
</dbReference>
<comment type="similarity">
    <text evidence="1 2">Belongs to the outer membrane factor (OMF) (TC 1.B.17) family.</text>
</comment>
<keyword evidence="4" id="KW-1185">Reference proteome</keyword>
<evidence type="ECO:0000256" key="2">
    <source>
        <dbReference type="RuleBase" id="RU362097"/>
    </source>
</evidence>
<dbReference type="PANTHER" id="PTHR30203">
    <property type="entry name" value="OUTER MEMBRANE CATION EFFLUX PROTEIN"/>
    <property type="match status" value="1"/>
</dbReference>
<dbReference type="InterPro" id="IPR003423">
    <property type="entry name" value="OMP_efflux"/>
</dbReference>
<evidence type="ECO:0000313" key="4">
    <source>
        <dbReference type="Proteomes" id="UP000663570"/>
    </source>
</evidence>
<name>A0ABX7M3Y1_9RHOO</name>
<dbReference type="NCBIfam" id="TIGR01845">
    <property type="entry name" value="outer_NodT"/>
    <property type="match status" value="1"/>
</dbReference>
<dbReference type="Proteomes" id="UP000663570">
    <property type="component" value="Chromosome"/>
</dbReference>
<dbReference type="PROSITE" id="PS51257">
    <property type="entry name" value="PROKAR_LIPOPROTEIN"/>
    <property type="match status" value="1"/>
</dbReference>
<dbReference type="Gene3D" id="2.20.200.10">
    <property type="entry name" value="Outer membrane efflux proteins (OEP)"/>
    <property type="match status" value="1"/>
</dbReference>
<proteinExistence type="inferred from homology"/>
<feature type="signal peptide" evidence="2">
    <location>
        <begin position="1"/>
        <end position="21"/>
    </location>
</feature>
<evidence type="ECO:0000256" key="1">
    <source>
        <dbReference type="ARBA" id="ARBA00007613"/>
    </source>
</evidence>
<dbReference type="PANTHER" id="PTHR30203:SF30">
    <property type="entry name" value="OUTER MEMBRANE PROTEIN-RELATED"/>
    <property type="match status" value="1"/>
</dbReference>
<accession>A0ABX7M3Y1</accession>
<keyword evidence="2" id="KW-0732">Signal</keyword>
<gene>
    <name evidence="3" type="ORF">JY500_14075</name>
</gene>
<dbReference type="Pfam" id="PF02321">
    <property type="entry name" value="OEP"/>
    <property type="match status" value="2"/>
</dbReference>
<keyword evidence="2" id="KW-0564">Palmitate</keyword>
<dbReference type="Gene3D" id="1.20.1600.10">
    <property type="entry name" value="Outer membrane efflux proteins (OEP)"/>
    <property type="match status" value="1"/>
</dbReference>
<dbReference type="SUPFAM" id="SSF56954">
    <property type="entry name" value="Outer membrane efflux proteins (OEP)"/>
    <property type="match status" value="1"/>
</dbReference>
<reference evidence="3 4" key="1">
    <citation type="submission" date="2021-02" db="EMBL/GenBank/DDBJ databases">
        <title>Niveibacterium changnyeongensis HC41.</title>
        <authorList>
            <person name="Kang M."/>
        </authorList>
    </citation>
    <scope>NUCLEOTIDE SEQUENCE [LARGE SCALE GENOMIC DNA]</scope>
    <source>
        <strain evidence="3 4">HC41</strain>
    </source>
</reference>
<keyword evidence="2" id="KW-1134">Transmembrane beta strand</keyword>
<keyword evidence="2" id="KW-0812">Transmembrane</keyword>
<evidence type="ECO:0000313" key="3">
    <source>
        <dbReference type="EMBL" id="QSI75616.1"/>
    </source>
</evidence>
<protein>
    <submittedName>
        <fullName evidence="3">Efflux transporter outer membrane subunit</fullName>
    </submittedName>
</protein>
<sequence>MSARMTLIAAALLSLTGCAVGPDYQRPQAVLPEQFASVPAGAANDAVTLADGWWQAFGDAELNGLVERALKDSADIRIALARIEQTDAVMQQAGAAFFPEIDLNGNASRISPSRATWTANKLTPRPYNDFKLNGLMVAYELDFWGKFRRAREAAIAQASGSRLYRDTVRLTLAGSVTSGYVSLRSLDTQLASSRASLKTREAAVAIAQHRYEAGKVSALDVQQAESARAALEAQVSVLTQQRELQLHQLALLVGAPELEIAPRDDLRTLPMPPVPPAGLPADLLDRRPDVRQAEQSLISYNAQIGVAKAALFPSISLTGFFGGESADLSNLFKSSASLWTATAIVNLPVFDAGYRLGKLDQATAVQKEALEQYRKTAQTAYREVLDALVGLRQTAVTEQAREAQMKAAANAERISRARYGAGSAAFLELLDAQRSSNDAQIAFIQAREARLNASVAFFKALGGGWGTGTGPVAQR</sequence>
<keyword evidence="2" id="KW-0472">Membrane</keyword>
<comment type="subcellular location">
    <subcellularLocation>
        <location evidence="2">Cell membrane</location>
        <topology evidence="2">Lipid-anchor</topology>
    </subcellularLocation>
</comment>
<feature type="chain" id="PRO_5045000193" evidence="2">
    <location>
        <begin position="22"/>
        <end position="475"/>
    </location>
</feature>
<keyword evidence="2" id="KW-0449">Lipoprotein</keyword>
<organism evidence="3 4">
    <name type="scientific">Niveibacterium microcysteis</name>
    <dbReference type="NCBI Taxonomy" id="2811415"/>
    <lineage>
        <taxon>Bacteria</taxon>
        <taxon>Pseudomonadati</taxon>
        <taxon>Pseudomonadota</taxon>
        <taxon>Betaproteobacteria</taxon>
        <taxon>Rhodocyclales</taxon>
        <taxon>Rhodocyclaceae</taxon>
        <taxon>Niveibacterium</taxon>
    </lineage>
</organism>
<dbReference type="EMBL" id="CP071060">
    <property type="protein sequence ID" value="QSI75616.1"/>
    <property type="molecule type" value="Genomic_DNA"/>
</dbReference>